<reference evidence="2 3" key="1">
    <citation type="journal article" date="2020" name="Nature">
        <title>Bacterial chemolithoautotrophy via manganese oxidation.</title>
        <authorList>
            <person name="Yu H."/>
            <person name="Leadbetter J.R."/>
        </authorList>
    </citation>
    <scope>NUCLEOTIDE SEQUENCE [LARGE SCALE GENOMIC DNA]</scope>
    <source>
        <strain evidence="2 3">Mn-1</strain>
    </source>
</reference>
<feature type="transmembrane region" description="Helical" evidence="1">
    <location>
        <begin position="9"/>
        <end position="29"/>
    </location>
</feature>
<feature type="transmembrane region" description="Helical" evidence="1">
    <location>
        <begin position="197"/>
        <end position="215"/>
    </location>
</feature>
<gene>
    <name evidence="2" type="ORF">MNODULE_10105</name>
</gene>
<accession>A0A7X6DPS0</accession>
<comment type="caution">
    <text evidence="2">The sequence shown here is derived from an EMBL/GenBank/DDBJ whole genome shotgun (WGS) entry which is preliminary data.</text>
</comment>
<organism evidence="2 3">
    <name type="scientific">Candidatus Manganitrophus noduliformans</name>
    <dbReference type="NCBI Taxonomy" id="2606439"/>
    <lineage>
        <taxon>Bacteria</taxon>
        <taxon>Pseudomonadati</taxon>
        <taxon>Nitrospirota</taxon>
        <taxon>Nitrospiria</taxon>
        <taxon>Candidatus Troglogloeales</taxon>
        <taxon>Candidatus Manganitrophaceae</taxon>
        <taxon>Candidatus Manganitrophus</taxon>
    </lineage>
</organism>
<feature type="transmembrane region" description="Helical" evidence="1">
    <location>
        <begin position="162"/>
        <end position="185"/>
    </location>
</feature>
<dbReference type="AlphaFoldDB" id="A0A7X6DPS0"/>
<dbReference type="EMBL" id="VTOW01000002">
    <property type="protein sequence ID" value="NKE71087.1"/>
    <property type="molecule type" value="Genomic_DNA"/>
</dbReference>
<keyword evidence="1" id="KW-0472">Membrane</keyword>
<protein>
    <submittedName>
        <fullName evidence="2">Uncharacterized protein</fullName>
    </submittedName>
</protein>
<sequence length="217" mass="24826">MNDRLIRRVGWIGLFLLIFFSMIYLKVFLSSRAEFRTAEAALAKGNDREAIIHYERAILWYLPIGGYVEPSAEALWKLATALEEKDKKLALEAFRSLRSGFYAARSFYTPGKEWIARSDQKIASLMAQEPPYSEADKKKTVEQRTEEALAILKRPLKPHTGWSIVLEIGFWGWVAGVLLFIMTGFNAENRVIPKRGLLLGGWIVFFYALWIVGMMNA</sequence>
<name>A0A7X6DPS0_9BACT</name>
<evidence type="ECO:0000313" key="3">
    <source>
        <dbReference type="Proteomes" id="UP000534783"/>
    </source>
</evidence>
<keyword evidence="3" id="KW-1185">Reference proteome</keyword>
<dbReference type="Proteomes" id="UP000534783">
    <property type="component" value="Unassembled WGS sequence"/>
</dbReference>
<evidence type="ECO:0000313" key="2">
    <source>
        <dbReference type="EMBL" id="NKE71087.1"/>
    </source>
</evidence>
<evidence type="ECO:0000256" key="1">
    <source>
        <dbReference type="SAM" id="Phobius"/>
    </source>
</evidence>
<keyword evidence="1" id="KW-1133">Transmembrane helix</keyword>
<proteinExistence type="predicted"/>
<dbReference type="RefSeq" id="WP_168059424.1">
    <property type="nucleotide sequence ID" value="NZ_VTOW01000002.1"/>
</dbReference>
<keyword evidence="1" id="KW-0812">Transmembrane</keyword>